<dbReference type="HOGENOM" id="CLU_1502706_0_0_11"/>
<sequence length="179" mass="19527">MSIEDDDEMIIPAPGTPAYWDLVYVHSEVYADGHITVNLPAVLHAVQNIGGLYHSRGIGDLSAMFLARVRLIDNTTPGRDLVEQARERVAIFRCDGDEEAVNITSKPYQIAALDQVAPVMAEALDQDHCDARSIALHLRKKMDGSPEVHYTALVSLAGGLLTRTRMNALDAAEKDSSDS</sequence>
<dbReference type="AlphaFoldDB" id="G2PHX7"/>
<evidence type="ECO:0000313" key="2">
    <source>
        <dbReference type="Proteomes" id="UP000008703"/>
    </source>
</evidence>
<gene>
    <name evidence="1" type="ORF">Strvi_0153</name>
</gene>
<dbReference type="RefSeq" id="WP_014043863.1">
    <property type="nucleotide sequence ID" value="NC_015952.1"/>
</dbReference>
<evidence type="ECO:0000313" key="1">
    <source>
        <dbReference type="EMBL" id="AEM88928.1"/>
    </source>
</evidence>
<proteinExistence type="predicted"/>
<protein>
    <submittedName>
        <fullName evidence="1">Uncharacterized protein</fullName>
    </submittedName>
</protein>
<dbReference type="EMBL" id="CP002996">
    <property type="protein sequence ID" value="AEM88928.1"/>
    <property type="molecule type" value="Genomic_DNA"/>
</dbReference>
<organism evidence="1 2">
    <name type="scientific">Streptomyces violaceusniger (strain Tu 4113)</name>
    <dbReference type="NCBI Taxonomy" id="653045"/>
    <lineage>
        <taxon>Bacteria</taxon>
        <taxon>Bacillati</taxon>
        <taxon>Actinomycetota</taxon>
        <taxon>Actinomycetes</taxon>
        <taxon>Kitasatosporales</taxon>
        <taxon>Streptomycetaceae</taxon>
        <taxon>Streptomyces</taxon>
        <taxon>Streptomyces violaceusniger group</taxon>
    </lineage>
</organism>
<keyword evidence="2" id="KW-1185">Reference proteome</keyword>
<dbReference type="Proteomes" id="UP000008703">
    <property type="component" value="Plasmid pSTRVI02"/>
</dbReference>
<accession>G2PHX7</accession>
<dbReference type="KEGG" id="svl:Strvi_0153"/>
<keyword evidence="1" id="KW-0614">Plasmid</keyword>
<reference evidence="1" key="1">
    <citation type="submission" date="2011-08" db="EMBL/GenBank/DDBJ databases">
        <title>Complete sequence of plasmid 2 of Streptomyces violaceusniger Tu 4113.</title>
        <authorList>
            <consortium name="US DOE Joint Genome Institute"/>
            <person name="Lucas S."/>
            <person name="Han J."/>
            <person name="Lapidus A."/>
            <person name="Cheng J.-F."/>
            <person name="Goodwin L."/>
            <person name="Pitluck S."/>
            <person name="Peters L."/>
            <person name="Ivanova N."/>
            <person name="Daligault H."/>
            <person name="Detter J.C."/>
            <person name="Han C."/>
            <person name="Tapia R."/>
            <person name="Land M."/>
            <person name="Hauser L."/>
            <person name="Kyrpides N."/>
            <person name="Ivanova N."/>
            <person name="Pagani I."/>
            <person name="Hagen A."/>
            <person name="Katz L."/>
            <person name="Fiedler H.-P."/>
            <person name="Keasling J."/>
            <person name="Fortman J."/>
            <person name="Woyke T."/>
        </authorList>
    </citation>
    <scope>NUCLEOTIDE SEQUENCE [LARGE SCALE GENOMIC DNA]</scope>
    <source>
        <strain evidence="1">Tu 4113</strain>
        <plasmid evidence="1">pSTRVI02</plasmid>
    </source>
</reference>
<name>G2PHX7_STRV4</name>
<geneLocation type="plasmid" evidence="1 2">
    <name>pSTRVI02</name>
</geneLocation>